<comment type="caution">
    <text evidence="1">The sequence shown here is derived from an EMBL/GenBank/DDBJ whole genome shotgun (WGS) entry which is preliminary data.</text>
</comment>
<keyword evidence="2" id="KW-1185">Reference proteome</keyword>
<dbReference type="EMBL" id="STGY01000001">
    <property type="protein sequence ID" value="THV43549.1"/>
    <property type="molecule type" value="Genomic_DNA"/>
</dbReference>
<dbReference type="Proteomes" id="UP000308760">
    <property type="component" value="Unassembled WGS sequence"/>
</dbReference>
<proteinExistence type="predicted"/>
<sequence length="94" mass="10141">MRDKTVSTREDGPADRRGRLFEVGRGFACQVLEVTGEGLRLIIYVPEPASSTAHAMSALREDLDAARAPCAPACAELFSERLGDAPITRSHSVN</sequence>
<dbReference type="AlphaFoldDB" id="A0A4S8QQ49"/>
<evidence type="ECO:0000313" key="2">
    <source>
        <dbReference type="Proteomes" id="UP000308760"/>
    </source>
</evidence>
<reference evidence="2" key="1">
    <citation type="submission" date="2019-04" db="EMBL/GenBank/DDBJ databases">
        <title>Nocardioides xinjiangensis sp. nov.</title>
        <authorList>
            <person name="Liu S."/>
        </authorList>
    </citation>
    <scope>NUCLEOTIDE SEQUENCE [LARGE SCALE GENOMIC DNA]</scope>
    <source>
        <strain evidence="2">18</strain>
    </source>
</reference>
<organism evidence="1 2">
    <name type="scientific">Glycomyces buryatensis</name>
    <dbReference type="NCBI Taxonomy" id="2570927"/>
    <lineage>
        <taxon>Bacteria</taxon>
        <taxon>Bacillati</taxon>
        <taxon>Actinomycetota</taxon>
        <taxon>Actinomycetes</taxon>
        <taxon>Glycomycetales</taxon>
        <taxon>Glycomycetaceae</taxon>
        <taxon>Glycomyces</taxon>
    </lineage>
</organism>
<dbReference type="RefSeq" id="WP_136532547.1">
    <property type="nucleotide sequence ID" value="NZ_STGY01000001.1"/>
</dbReference>
<protein>
    <submittedName>
        <fullName evidence="1">Uncharacterized protein</fullName>
    </submittedName>
</protein>
<evidence type="ECO:0000313" key="1">
    <source>
        <dbReference type="EMBL" id="THV43549.1"/>
    </source>
</evidence>
<gene>
    <name evidence="1" type="ORF">FAB82_00350</name>
</gene>
<reference evidence="1 2" key="2">
    <citation type="submission" date="2019-05" db="EMBL/GenBank/DDBJ databases">
        <title>Glycomyces buryatensis sp. nov.</title>
        <authorList>
            <person name="Nikitina E."/>
        </authorList>
    </citation>
    <scope>NUCLEOTIDE SEQUENCE [LARGE SCALE GENOMIC DNA]</scope>
    <source>
        <strain evidence="1 2">18</strain>
    </source>
</reference>
<accession>A0A4S8QQ49</accession>
<name>A0A4S8QQ49_9ACTN</name>